<name>A0AA38ZP13_VITRO</name>
<dbReference type="Gene3D" id="1.20.58.1310">
    <property type="entry name" value="PRONE domain, subdomain 2"/>
    <property type="match status" value="1"/>
</dbReference>
<feature type="domain" description="PRONE" evidence="4">
    <location>
        <begin position="70"/>
        <end position="427"/>
    </location>
</feature>
<feature type="compositionally biased region" description="Polar residues" evidence="3">
    <location>
        <begin position="32"/>
        <end position="41"/>
    </location>
</feature>
<gene>
    <name evidence="5" type="ORF">PVL29_011422</name>
</gene>
<dbReference type="FunFam" id="1.20.58.2010:FF:000001">
    <property type="entry name" value="Rop guanine nucleotide exchange factor 14"/>
    <property type="match status" value="1"/>
</dbReference>
<evidence type="ECO:0000313" key="5">
    <source>
        <dbReference type="EMBL" id="KAJ9692359.1"/>
    </source>
</evidence>
<feature type="compositionally biased region" description="Basic and acidic residues" evidence="3">
    <location>
        <begin position="473"/>
        <end position="499"/>
    </location>
</feature>
<reference evidence="5 6" key="1">
    <citation type="journal article" date="2023" name="BMC Biotechnol.">
        <title>Vitis rotundifolia cv Carlos genome sequencing.</title>
        <authorList>
            <person name="Huff M."/>
            <person name="Hulse-Kemp A."/>
            <person name="Scheffler B."/>
            <person name="Youngblood R."/>
            <person name="Simpson S."/>
            <person name="Babiker E."/>
            <person name="Staton M."/>
        </authorList>
    </citation>
    <scope>NUCLEOTIDE SEQUENCE [LARGE SCALE GENOMIC DNA]</scope>
    <source>
        <tissue evidence="5">Leaf</tissue>
    </source>
</reference>
<keyword evidence="6" id="KW-1185">Reference proteome</keyword>
<dbReference type="InterPro" id="IPR005512">
    <property type="entry name" value="PRONE_dom"/>
</dbReference>
<dbReference type="FunFam" id="1.20.58.1310:FF:000001">
    <property type="entry name" value="Rop guanine nucleotide exchange factor 9"/>
    <property type="match status" value="1"/>
</dbReference>
<dbReference type="InterPro" id="IPR038937">
    <property type="entry name" value="RopGEF"/>
</dbReference>
<dbReference type="GO" id="GO:0005085">
    <property type="term" value="F:guanyl-nucleotide exchange factor activity"/>
    <property type="evidence" value="ECO:0007669"/>
    <property type="project" value="UniProtKB-UniRule"/>
</dbReference>
<evidence type="ECO:0000256" key="1">
    <source>
        <dbReference type="ARBA" id="ARBA00022658"/>
    </source>
</evidence>
<evidence type="ECO:0000313" key="6">
    <source>
        <dbReference type="Proteomes" id="UP001168098"/>
    </source>
</evidence>
<feature type="region of interest" description="Disordered" evidence="3">
    <location>
        <begin position="24"/>
        <end position="80"/>
    </location>
</feature>
<feature type="region of interest" description="Disordered" evidence="3">
    <location>
        <begin position="428"/>
        <end position="500"/>
    </location>
</feature>
<evidence type="ECO:0000259" key="4">
    <source>
        <dbReference type="PROSITE" id="PS51334"/>
    </source>
</evidence>
<dbReference type="Proteomes" id="UP001168098">
    <property type="component" value="Unassembled WGS sequence"/>
</dbReference>
<dbReference type="PANTHER" id="PTHR33101">
    <property type="entry name" value="ROP GUANINE NUCLEOTIDE EXCHANGE FACTOR 1"/>
    <property type="match status" value="1"/>
</dbReference>
<dbReference type="FunFam" id="1.20.58.2010:FF:000003">
    <property type="entry name" value="Rop guanine nucleotide exchange factor 14"/>
    <property type="match status" value="1"/>
</dbReference>
<protein>
    <recommendedName>
        <fullName evidence="4">PRONE domain-containing protein</fullName>
    </recommendedName>
</protein>
<feature type="compositionally biased region" description="Polar residues" evidence="3">
    <location>
        <begin position="456"/>
        <end position="465"/>
    </location>
</feature>
<proteinExistence type="predicted"/>
<accession>A0AA38ZP13</accession>
<dbReference type="EMBL" id="JARBHA010000009">
    <property type="protein sequence ID" value="KAJ9692359.1"/>
    <property type="molecule type" value="Genomic_DNA"/>
</dbReference>
<sequence length="530" mass="59701">MVRVLDQDQEPYKSKLVHFKGMYENGGRHTQRSTAESSSGAESPPDDRMISRSKALGAHRSGHDRAGAGSHSKDNRPSDIELMKERFSKLLLGEDMSGQGKGVSSALALSNAITNLAASVFGELRRLEPMPAERKTMWRREVDWLLSVSDHIVEMVPQQRSKDGTSMEVMVTRQRCDLLMNIPALRKLDAMLIDTLENFKDQNEFYYVSGDAKDSSRGDKWWLPSAKVPPNGLSEVTRKWLQFQKDSVNQVLKAAMAINAQILSEMEIPENYIESLPKNGRASLGDSIYKSITVDHFDPGQFLSTMDLSSDRKILDLKNRIEASIVIWKRKMHNKDGKSGWASAVSLEKRELFEERAETILLIIKQRYPGLDQSQLDINKIQFNRDVGHAILESYSRILETLAFTVLSRIEDVLYADSLAQNPALASCKRNPLRGSSSDPEPLNFPNPKEEIEKLSTGTPQSMTLSDFMGWNLEKEDGEEKKDSGRNSEELSKNDEKPMTKIANIITNKKVSYIEKLENLGGLRSPTARH</sequence>
<dbReference type="PROSITE" id="PS51334">
    <property type="entry name" value="PRONE"/>
    <property type="match status" value="1"/>
</dbReference>
<dbReference type="Pfam" id="PF03759">
    <property type="entry name" value="PRONE"/>
    <property type="match status" value="1"/>
</dbReference>
<organism evidence="5 6">
    <name type="scientific">Vitis rotundifolia</name>
    <name type="common">Muscadine grape</name>
    <dbReference type="NCBI Taxonomy" id="103349"/>
    <lineage>
        <taxon>Eukaryota</taxon>
        <taxon>Viridiplantae</taxon>
        <taxon>Streptophyta</taxon>
        <taxon>Embryophyta</taxon>
        <taxon>Tracheophyta</taxon>
        <taxon>Spermatophyta</taxon>
        <taxon>Magnoliopsida</taxon>
        <taxon>eudicotyledons</taxon>
        <taxon>Gunneridae</taxon>
        <taxon>Pentapetalae</taxon>
        <taxon>rosids</taxon>
        <taxon>Vitales</taxon>
        <taxon>Vitaceae</taxon>
        <taxon>Viteae</taxon>
        <taxon>Vitis</taxon>
    </lineage>
</organism>
<dbReference type="AlphaFoldDB" id="A0AA38ZP13"/>
<comment type="caution">
    <text evidence="5">The sequence shown here is derived from an EMBL/GenBank/DDBJ whole genome shotgun (WGS) entry which is preliminary data.</text>
</comment>
<feature type="compositionally biased region" description="Basic and acidic residues" evidence="3">
    <location>
        <begin position="61"/>
        <end position="80"/>
    </location>
</feature>
<evidence type="ECO:0000256" key="3">
    <source>
        <dbReference type="SAM" id="MobiDB-lite"/>
    </source>
</evidence>
<keyword evidence="1 2" id="KW-0344">Guanine-nucleotide releasing factor</keyword>
<evidence type="ECO:0000256" key="2">
    <source>
        <dbReference type="PROSITE-ProRule" id="PRU00663"/>
    </source>
</evidence>
<dbReference type="Gene3D" id="1.20.58.2010">
    <property type="entry name" value="PRONE domain, subdomain 1"/>
    <property type="match status" value="1"/>
</dbReference>
<dbReference type="PANTHER" id="PTHR33101:SF10">
    <property type="entry name" value="ROP GUANINE NUCLEOTIDE EXCHANGE FACTOR 12"/>
    <property type="match status" value="1"/>
</dbReference>